<organism evidence="1 2">
    <name type="scientific">Chitinophaga rupis</name>
    <dbReference type="NCBI Taxonomy" id="573321"/>
    <lineage>
        <taxon>Bacteria</taxon>
        <taxon>Pseudomonadati</taxon>
        <taxon>Bacteroidota</taxon>
        <taxon>Chitinophagia</taxon>
        <taxon>Chitinophagales</taxon>
        <taxon>Chitinophagaceae</taxon>
        <taxon>Chitinophaga</taxon>
    </lineage>
</organism>
<reference evidence="1 2" key="1">
    <citation type="submission" date="2016-10" db="EMBL/GenBank/DDBJ databases">
        <authorList>
            <person name="de Groot N.N."/>
        </authorList>
    </citation>
    <scope>NUCLEOTIDE SEQUENCE [LARGE SCALE GENOMIC DNA]</scope>
    <source>
        <strain evidence="1 2">DSM 21039</strain>
    </source>
</reference>
<dbReference type="Proteomes" id="UP000198984">
    <property type="component" value="Unassembled WGS sequence"/>
</dbReference>
<accession>A0A1H7QFT0</accession>
<evidence type="ECO:0000313" key="1">
    <source>
        <dbReference type="EMBL" id="SEL46375.1"/>
    </source>
</evidence>
<gene>
    <name evidence="1" type="ORF">SAMN04488505_102325</name>
</gene>
<protein>
    <submittedName>
        <fullName evidence="1">Uncharacterized protein</fullName>
    </submittedName>
</protein>
<keyword evidence="2" id="KW-1185">Reference proteome</keyword>
<proteinExistence type="predicted"/>
<dbReference type="STRING" id="573321.SAMN04488505_102325"/>
<name>A0A1H7QFT0_9BACT</name>
<dbReference type="EMBL" id="FOBB01000002">
    <property type="protein sequence ID" value="SEL46375.1"/>
    <property type="molecule type" value="Genomic_DNA"/>
</dbReference>
<dbReference type="OrthoDB" id="583528at2"/>
<dbReference type="RefSeq" id="WP_089909367.1">
    <property type="nucleotide sequence ID" value="NZ_FOBB01000002.1"/>
</dbReference>
<sequence length="395" mass="43165">MNGMQVKYTELFTLSVEQLFYTNKVCKQYKADPVTDITFVPTPESRGIMSSMDLLFKPTPVNGGFTILANISGQTTGGNDLLRFAAKKGNKLTFLVLLKNPELLNFNELPVQTAADHLYYFSNSVVDAAATRNNLHLSKAATGAAEPDTIKTSNAAYKFHSATPVAPGTAIIKHLLSGANLGEKNIITQGGASDVLFDLTPLPSGICQLWINHVQEDEFYFPGNISTGPLFGVVEISLSALLDANYRIIEADRSLTPERPQYKIRLVNRPTIWRYTLSLQPNSPLFLEMAGMSPADKAAFLNQLNIVSNDTNIHFHRTTTTDTAIEMVSDNALALQENYYSASSATHDTLSLTLKKYIGDPAKEAVVRASLPYPATGAIDTANAPFIYSDIFLTL</sequence>
<evidence type="ECO:0000313" key="2">
    <source>
        <dbReference type="Proteomes" id="UP000198984"/>
    </source>
</evidence>
<dbReference type="AlphaFoldDB" id="A0A1H7QFT0"/>